<dbReference type="CDD" id="cd06257">
    <property type="entry name" value="DnaJ"/>
    <property type="match status" value="1"/>
</dbReference>
<dbReference type="PANTHER" id="PTHR44240">
    <property type="entry name" value="DNAJ DOMAIN (PROKARYOTIC HEAT SHOCK PROTEIN)-RELATED"/>
    <property type="match status" value="1"/>
</dbReference>
<reference evidence="3 4" key="1">
    <citation type="submission" date="2014-03" db="EMBL/GenBank/DDBJ databases">
        <authorList>
            <person name="Sibley D."/>
            <person name="Venepally P."/>
            <person name="Karamycheva S."/>
            <person name="Hadjithomas M."/>
            <person name="Khan A."/>
            <person name="Brunk B."/>
            <person name="Roos D."/>
            <person name="Caler E."/>
            <person name="Lorenzi H."/>
        </authorList>
    </citation>
    <scope>NUCLEOTIDE SEQUENCE [LARGE SCALE GENOMIC DNA]</scope>
    <source>
        <strain evidence="4">p89</strain>
    </source>
</reference>
<gene>
    <name evidence="3" type="ORF">TGP89_223420</name>
</gene>
<evidence type="ECO:0000313" key="3">
    <source>
        <dbReference type="EMBL" id="KFG31241.1"/>
    </source>
</evidence>
<feature type="compositionally biased region" description="Basic and acidic residues" evidence="1">
    <location>
        <begin position="283"/>
        <end position="298"/>
    </location>
</feature>
<protein>
    <submittedName>
        <fullName evidence="3">DnaJ domain-containing protein</fullName>
    </submittedName>
</protein>
<accession>A0A086JGH3</accession>
<dbReference type="InterPro" id="IPR001623">
    <property type="entry name" value="DnaJ_domain"/>
</dbReference>
<dbReference type="OrthoDB" id="332177at2759"/>
<dbReference type="SMART" id="SM00271">
    <property type="entry name" value="DnaJ"/>
    <property type="match status" value="1"/>
</dbReference>
<dbReference type="Pfam" id="PF00226">
    <property type="entry name" value="DnaJ"/>
    <property type="match status" value="1"/>
</dbReference>
<dbReference type="InterPro" id="IPR052276">
    <property type="entry name" value="Diphthamide-biosynth_chaperone"/>
</dbReference>
<organism evidence="3 4">
    <name type="scientific">Toxoplasma gondii p89</name>
    <dbReference type="NCBI Taxonomy" id="943119"/>
    <lineage>
        <taxon>Eukaryota</taxon>
        <taxon>Sar</taxon>
        <taxon>Alveolata</taxon>
        <taxon>Apicomplexa</taxon>
        <taxon>Conoidasida</taxon>
        <taxon>Coccidia</taxon>
        <taxon>Eucoccidiorida</taxon>
        <taxon>Eimeriorina</taxon>
        <taxon>Sarcocystidae</taxon>
        <taxon>Toxoplasma</taxon>
    </lineage>
</organism>
<feature type="compositionally biased region" description="Basic and acidic residues" evidence="1">
    <location>
        <begin position="319"/>
        <end position="351"/>
    </location>
</feature>
<dbReference type="Proteomes" id="UP000028828">
    <property type="component" value="Unassembled WGS sequence"/>
</dbReference>
<evidence type="ECO:0000313" key="4">
    <source>
        <dbReference type="Proteomes" id="UP000028828"/>
    </source>
</evidence>
<dbReference type="InterPro" id="IPR036869">
    <property type="entry name" value="J_dom_sf"/>
</dbReference>
<evidence type="ECO:0000256" key="1">
    <source>
        <dbReference type="SAM" id="MobiDB-lite"/>
    </source>
</evidence>
<name>A0A086JGH3_TOXGO</name>
<dbReference type="PANTHER" id="PTHR44240:SF10">
    <property type="entry name" value="J DOMAIN-CONTAINING PROTEIN"/>
    <property type="match status" value="1"/>
</dbReference>
<comment type="caution">
    <text evidence="3">The sequence shown here is derived from an EMBL/GenBank/DDBJ whole genome shotgun (WGS) entry which is preliminary data.</text>
</comment>
<proteinExistence type="predicted"/>
<dbReference type="SUPFAM" id="SSF46565">
    <property type="entry name" value="Chaperone J-domain"/>
    <property type="match status" value="1"/>
</dbReference>
<sequence length="383" mass="42227">MYTHFVAGTAWCQLVFLVHRAPDFFSVLSALVFSGRQPVAPDPLSSESKRNTWTKQMGKAQPSPYEILGVAPNASRAEIRAAFFRAARLCHPDKQQQLQRLNDLNGCSLLSEDTNNLKPDPTNAVSDGKSSLPPDRQLDRSGLQSRNPDGATVSVPPDETVHSSRSQGNEKIGGKGRCLADGNAFSSTEAPTRDFIILKQAFDALQLPETRQEVNQALLRRELAHATRVRVSDLQRLDEEIYFFVCRCGEDVPISACELDTRRCPRRSKVPSRSTSDFDAESEDSKVPTSDAREDDVQSGHGLSCEVRGTGRTTPEGRVTCDSDGGKLDEKPRREEQSDGSKRDESGWRKMEKTRCHGAGIEDNVLVKVSCESCSLTICVVDD</sequence>
<feature type="region of interest" description="Disordered" evidence="1">
    <location>
        <begin position="112"/>
        <end position="175"/>
    </location>
</feature>
<dbReference type="EMBL" id="AEYI02001977">
    <property type="protein sequence ID" value="KFG31241.1"/>
    <property type="molecule type" value="Genomic_DNA"/>
</dbReference>
<dbReference type="Gene3D" id="3.10.660.10">
    <property type="entry name" value="DPH Zinc finger"/>
    <property type="match status" value="1"/>
</dbReference>
<feature type="compositionally biased region" description="Polar residues" evidence="1">
    <location>
        <begin position="112"/>
        <end position="129"/>
    </location>
</feature>
<dbReference type="PROSITE" id="PS50076">
    <property type="entry name" value="DNAJ_2"/>
    <property type="match status" value="1"/>
</dbReference>
<dbReference type="InterPro" id="IPR036671">
    <property type="entry name" value="DPH_MB_sf"/>
</dbReference>
<evidence type="ECO:0000259" key="2">
    <source>
        <dbReference type="PROSITE" id="PS50076"/>
    </source>
</evidence>
<dbReference type="Gene3D" id="1.10.287.110">
    <property type="entry name" value="DnaJ domain"/>
    <property type="match status" value="1"/>
</dbReference>
<feature type="domain" description="J" evidence="2">
    <location>
        <begin position="63"/>
        <end position="142"/>
    </location>
</feature>
<dbReference type="VEuPathDB" id="ToxoDB:TGP89_223420"/>
<dbReference type="AlphaFoldDB" id="A0A086JGH3"/>
<feature type="region of interest" description="Disordered" evidence="1">
    <location>
        <begin position="265"/>
        <end position="351"/>
    </location>
</feature>